<feature type="domain" description="GP-PDE" evidence="1">
    <location>
        <begin position="3"/>
        <end position="226"/>
    </location>
</feature>
<evidence type="ECO:0000313" key="2">
    <source>
        <dbReference type="EMBL" id="CAB4790940.1"/>
    </source>
</evidence>
<dbReference type="PANTHER" id="PTHR46211">
    <property type="entry name" value="GLYCEROPHOSPHORYL DIESTER PHOSPHODIESTERASE"/>
    <property type="match status" value="1"/>
</dbReference>
<dbReference type="GO" id="GO:0008081">
    <property type="term" value="F:phosphoric diester hydrolase activity"/>
    <property type="evidence" value="ECO:0007669"/>
    <property type="project" value="InterPro"/>
</dbReference>
<dbReference type="InterPro" id="IPR030395">
    <property type="entry name" value="GP_PDE_dom"/>
</dbReference>
<dbReference type="PROSITE" id="PS51704">
    <property type="entry name" value="GP_PDE"/>
    <property type="match status" value="1"/>
</dbReference>
<dbReference type="CDD" id="cd08556">
    <property type="entry name" value="GDPD"/>
    <property type="match status" value="1"/>
</dbReference>
<accession>A0A6J6X0M4</accession>
<sequence>MATEIYAHRGLHINEPENSVASFLEAKALGVHGVELDVRRTKDGALVVHHDAGIEGLGDICELTLQELPEGVATLSDVMTACQGLHVNVEIKNWHEDPGYDPSGAMASQTMDLLAQLGWLNDIIVSSFDLDTCVAVKALHPAVAVGWLLDWRAPVLENARKASELGLQAIHPHFLTVDQAVMDQAHSWGLAVNVWTVNKEEDINTMLDMGADTIITDDPALGLHELAKRS</sequence>
<proteinExistence type="predicted"/>
<protein>
    <submittedName>
        <fullName evidence="2">Unannotated protein</fullName>
    </submittedName>
</protein>
<gene>
    <name evidence="2" type="ORF">UFOPK2958_01187</name>
</gene>
<dbReference type="PANTHER" id="PTHR46211:SF1">
    <property type="entry name" value="GLYCEROPHOSPHODIESTER PHOSPHODIESTERASE, CYTOPLASMIC"/>
    <property type="match status" value="1"/>
</dbReference>
<organism evidence="2">
    <name type="scientific">freshwater metagenome</name>
    <dbReference type="NCBI Taxonomy" id="449393"/>
    <lineage>
        <taxon>unclassified sequences</taxon>
        <taxon>metagenomes</taxon>
        <taxon>ecological metagenomes</taxon>
    </lineage>
</organism>
<dbReference type="EMBL" id="CAFAAB010000153">
    <property type="protein sequence ID" value="CAB4790940.1"/>
    <property type="molecule type" value="Genomic_DNA"/>
</dbReference>
<evidence type="ECO:0000259" key="1">
    <source>
        <dbReference type="PROSITE" id="PS51704"/>
    </source>
</evidence>
<reference evidence="2" key="1">
    <citation type="submission" date="2020-05" db="EMBL/GenBank/DDBJ databases">
        <authorList>
            <person name="Chiriac C."/>
            <person name="Salcher M."/>
            <person name="Ghai R."/>
            <person name="Kavagutti S V."/>
        </authorList>
    </citation>
    <scope>NUCLEOTIDE SEQUENCE</scope>
</reference>
<dbReference type="GO" id="GO:0006629">
    <property type="term" value="P:lipid metabolic process"/>
    <property type="evidence" value="ECO:0007669"/>
    <property type="project" value="InterPro"/>
</dbReference>
<name>A0A6J6X0M4_9ZZZZ</name>
<dbReference type="Gene3D" id="3.20.20.190">
    <property type="entry name" value="Phosphatidylinositol (PI) phosphodiesterase"/>
    <property type="match status" value="1"/>
</dbReference>
<dbReference type="SUPFAM" id="SSF51695">
    <property type="entry name" value="PLC-like phosphodiesterases"/>
    <property type="match status" value="1"/>
</dbReference>
<dbReference type="InterPro" id="IPR017946">
    <property type="entry name" value="PLC-like_Pdiesterase_TIM-brl"/>
</dbReference>
<dbReference type="AlphaFoldDB" id="A0A6J6X0M4"/>
<dbReference type="Pfam" id="PF03009">
    <property type="entry name" value="GDPD"/>
    <property type="match status" value="1"/>
</dbReference>